<accession>A0AAV6JY91</accession>
<evidence type="ECO:0000313" key="2">
    <source>
        <dbReference type="Proteomes" id="UP000823749"/>
    </source>
</evidence>
<name>A0AAV6JY91_9ERIC</name>
<reference evidence="1 2" key="1">
    <citation type="submission" date="2020-08" db="EMBL/GenBank/DDBJ databases">
        <title>Plant Genome Project.</title>
        <authorList>
            <person name="Zhang R.-G."/>
        </authorList>
    </citation>
    <scope>NUCLEOTIDE SEQUENCE [LARGE SCALE GENOMIC DNA]</scope>
    <source>
        <strain evidence="1">WSP0</strain>
        <tissue evidence="1">Leaf</tissue>
    </source>
</reference>
<dbReference type="EMBL" id="JACTNZ010000006">
    <property type="protein sequence ID" value="KAG5545138.1"/>
    <property type="molecule type" value="Genomic_DNA"/>
</dbReference>
<keyword evidence="2" id="KW-1185">Reference proteome</keyword>
<gene>
    <name evidence="1" type="ORF">RHGRI_017566</name>
</gene>
<dbReference type="Proteomes" id="UP000823749">
    <property type="component" value="Chromosome 6"/>
</dbReference>
<organism evidence="1 2">
    <name type="scientific">Rhododendron griersonianum</name>
    <dbReference type="NCBI Taxonomy" id="479676"/>
    <lineage>
        <taxon>Eukaryota</taxon>
        <taxon>Viridiplantae</taxon>
        <taxon>Streptophyta</taxon>
        <taxon>Embryophyta</taxon>
        <taxon>Tracheophyta</taxon>
        <taxon>Spermatophyta</taxon>
        <taxon>Magnoliopsida</taxon>
        <taxon>eudicotyledons</taxon>
        <taxon>Gunneridae</taxon>
        <taxon>Pentapetalae</taxon>
        <taxon>asterids</taxon>
        <taxon>Ericales</taxon>
        <taxon>Ericaceae</taxon>
        <taxon>Ericoideae</taxon>
        <taxon>Rhodoreae</taxon>
        <taxon>Rhododendron</taxon>
    </lineage>
</organism>
<protein>
    <submittedName>
        <fullName evidence="1">Uncharacterized protein</fullName>
    </submittedName>
</protein>
<comment type="caution">
    <text evidence="1">The sequence shown here is derived from an EMBL/GenBank/DDBJ whole genome shotgun (WGS) entry which is preliminary data.</text>
</comment>
<sequence>MDRRCFMVLCNMIKNIGGLGNSKHVTLEEKVALFINIFAFDYTSVMLSQVEWCSNSNDTLATFGRAKQFVLGM</sequence>
<dbReference type="AlphaFoldDB" id="A0AAV6JY91"/>
<evidence type="ECO:0000313" key="1">
    <source>
        <dbReference type="EMBL" id="KAG5545138.1"/>
    </source>
</evidence>
<proteinExistence type="predicted"/>